<dbReference type="SUPFAM" id="SSF50985">
    <property type="entry name" value="RCC1/BLIP-II"/>
    <property type="match status" value="1"/>
</dbReference>
<dbReference type="Pfam" id="PF13540">
    <property type="entry name" value="RCC1_2"/>
    <property type="match status" value="1"/>
</dbReference>
<reference evidence="6 7" key="1">
    <citation type="submission" date="2024-02" db="EMBL/GenBank/DDBJ databases">
        <authorList>
            <person name="Chen Y."/>
            <person name="Shah S."/>
            <person name="Dougan E. K."/>
            <person name="Thang M."/>
            <person name="Chan C."/>
        </authorList>
    </citation>
    <scope>NUCLEOTIDE SEQUENCE [LARGE SCALE GENOMIC DNA]</scope>
</reference>
<dbReference type="InterPro" id="IPR015915">
    <property type="entry name" value="Kelch-typ_b-propeller"/>
</dbReference>
<organism evidence="6 7">
    <name type="scientific">Durusdinium trenchii</name>
    <dbReference type="NCBI Taxonomy" id="1381693"/>
    <lineage>
        <taxon>Eukaryota</taxon>
        <taxon>Sar</taxon>
        <taxon>Alveolata</taxon>
        <taxon>Dinophyceae</taxon>
        <taxon>Suessiales</taxon>
        <taxon>Symbiodiniaceae</taxon>
        <taxon>Durusdinium</taxon>
    </lineage>
</organism>
<dbReference type="InterPro" id="IPR001190">
    <property type="entry name" value="SRCR"/>
</dbReference>
<keyword evidence="1" id="KW-0880">Kelch repeat</keyword>
<evidence type="ECO:0000313" key="6">
    <source>
        <dbReference type="EMBL" id="CAK9056457.1"/>
    </source>
</evidence>
<dbReference type="PANTHER" id="PTHR46093:SF18">
    <property type="entry name" value="FIBRONECTIN TYPE-III DOMAIN-CONTAINING PROTEIN"/>
    <property type="match status" value="1"/>
</dbReference>
<dbReference type="Gene3D" id="3.10.250.10">
    <property type="entry name" value="SRCR-like domain"/>
    <property type="match status" value="1"/>
</dbReference>
<dbReference type="Gene3D" id="2.60.120.200">
    <property type="match status" value="1"/>
</dbReference>
<evidence type="ECO:0000259" key="5">
    <source>
        <dbReference type="PROSITE" id="PS50287"/>
    </source>
</evidence>
<protein>
    <submittedName>
        <fullName evidence="6">Galectin-3-binding protein A (Lectin galactoside-binding soluble 3-binding protein A)</fullName>
    </submittedName>
</protein>
<evidence type="ECO:0000259" key="4">
    <source>
        <dbReference type="PROSITE" id="PS50060"/>
    </source>
</evidence>
<keyword evidence="2" id="KW-0677">Repeat</keyword>
<dbReference type="Gene3D" id="2.130.10.30">
    <property type="entry name" value="Regulator of chromosome condensation 1/beta-lactamase-inhibitor protein II"/>
    <property type="match status" value="1"/>
</dbReference>
<dbReference type="PRINTS" id="PR00258">
    <property type="entry name" value="SPERACTRCPTR"/>
</dbReference>
<dbReference type="InterPro" id="IPR009091">
    <property type="entry name" value="RCC1/BLIP-II"/>
</dbReference>
<dbReference type="SUPFAM" id="SSF56487">
    <property type="entry name" value="SRCR-like"/>
    <property type="match status" value="1"/>
</dbReference>
<dbReference type="SUPFAM" id="SSF49899">
    <property type="entry name" value="Concanavalin A-like lectins/glucanases"/>
    <property type="match status" value="1"/>
</dbReference>
<dbReference type="Gene3D" id="2.120.10.80">
    <property type="entry name" value="Kelch-type beta propeller"/>
    <property type="match status" value="2"/>
</dbReference>
<dbReference type="PROSITE" id="PS50060">
    <property type="entry name" value="MAM_2"/>
    <property type="match status" value="1"/>
</dbReference>
<keyword evidence="3" id="KW-1015">Disulfide bond</keyword>
<evidence type="ECO:0000313" key="7">
    <source>
        <dbReference type="Proteomes" id="UP001642464"/>
    </source>
</evidence>
<accession>A0ABP0MY58</accession>
<feature type="domain" description="MAM" evidence="4">
    <location>
        <begin position="1"/>
        <end position="82"/>
    </location>
</feature>
<proteinExistence type="predicted"/>
<dbReference type="Pfam" id="PF24681">
    <property type="entry name" value="Kelch_KLHDC2_KLHL20_DRC7"/>
    <property type="match status" value="1"/>
</dbReference>
<evidence type="ECO:0000256" key="2">
    <source>
        <dbReference type="ARBA" id="ARBA00022737"/>
    </source>
</evidence>
<sequence length="924" mass="101665">MGELSLEGLSSTYTSLWRASGNQGWAWRDAHVVVPGSVSRLRFVAKTGSGWSSDIAIDDLSVKLGRYYNFRRDSVELRQCRQFNWMADVHCAWSEFGTGGENIVVLSGPCALTGSCVTSPNYPDNYGNSESCEILAPEKPLYFLRFATEEGDDVLTFNGQAYSGSSGPPQGTTTSDMILWSSDNVDSSTGWQMCTAHGVNHSEVNNKHFFRKRSTAVSLCLTSWCPPMLIVVLSFASVMIASGEDLRNYFHYSGVERNTSADPPFKDAECSCVTSPNYPDNYGNSESCEILAPEKPLYFLRFATEEGDDVLTFNGLAKPQLAADSRDSGVGLGNWGVATKKTLATAQVKWATSCELGVRYPHNPDLGDGPDEMGDHLLPVELGSGRTGQQVISGNDYSCALLDDDSVKCWGSNNCGRLGQGNVEHIGDGPNEMGDSLIPIDFGTILTSIISKSVRIVGTTRQGRVQVQYQQTWRDVCDDNWNILNAQVVCRQLGLAGGISLIHLNGSGEFGMDEVACEGNEFDLGYCPFRGWGIHDCSAQEAAGVKCHVDAWSTMPDPNIPARRGHSAIWNDDDDSMLVFAGHAAASFHFYNDLWRYKQDGRDGFWEEVQTVGPSPRGGHTAIWDRAGAMLVFGGSYLTTNFDELWIYSANTSSWSLASPPMKPKARAYHSGVWDAASQMMLIFAGENNGALQDLWQYQLALNNWTELSVFSFSEMPSARSRHTAVWIDAAKAMLVFGGWADTALNDLWHYALWSNSWTQLFTSSSPAGRAGHSAVWEPLTWSMLIFGPREDHTAVWDPKSNYVHLFGGFDSTYKSDFWRYRSLDLEEVPVKKCFLGQECHLVFGTSGLRFGADDMIQVVDFFTLTYFVFSTSDGANFSLNNATGDVSDGDATDYNDSESGPAMSNGPFWLAEPGLYRISRCSK</sequence>
<evidence type="ECO:0000256" key="1">
    <source>
        <dbReference type="ARBA" id="ARBA00022441"/>
    </source>
</evidence>
<dbReference type="InterPro" id="IPR013320">
    <property type="entry name" value="ConA-like_dom_sf"/>
</dbReference>
<dbReference type="Proteomes" id="UP001642464">
    <property type="component" value="Unassembled WGS sequence"/>
</dbReference>
<evidence type="ECO:0000256" key="3">
    <source>
        <dbReference type="ARBA" id="ARBA00023157"/>
    </source>
</evidence>
<dbReference type="EMBL" id="CAXAMM010025102">
    <property type="protein sequence ID" value="CAK9056457.1"/>
    <property type="molecule type" value="Genomic_DNA"/>
</dbReference>
<dbReference type="SUPFAM" id="SSF117281">
    <property type="entry name" value="Kelch motif"/>
    <property type="match status" value="1"/>
</dbReference>
<feature type="non-terminal residue" evidence="6">
    <location>
        <position position="924"/>
    </location>
</feature>
<dbReference type="InterPro" id="IPR036772">
    <property type="entry name" value="SRCR-like_dom_sf"/>
</dbReference>
<dbReference type="InterPro" id="IPR000998">
    <property type="entry name" value="MAM_dom"/>
</dbReference>
<comment type="caution">
    <text evidence="6">The sequence shown here is derived from an EMBL/GenBank/DDBJ whole genome shotgun (WGS) entry which is preliminary data.</text>
</comment>
<dbReference type="Pfam" id="PF00530">
    <property type="entry name" value="SRCR"/>
    <property type="match status" value="1"/>
</dbReference>
<keyword evidence="7" id="KW-1185">Reference proteome</keyword>
<dbReference type="PROSITE" id="PS50287">
    <property type="entry name" value="SRCR_2"/>
    <property type="match status" value="1"/>
</dbReference>
<dbReference type="PANTHER" id="PTHR46093">
    <property type="entry name" value="ACYL-COA-BINDING DOMAIN-CONTAINING PROTEIN 5"/>
    <property type="match status" value="1"/>
</dbReference>
<dbReference type="SMART" id="SM00202">
    <property type="entry name" value="SR"/>
    <property type="match status" value="1"/>
</dbReference>
<gene>
    <name evidence="6" type="ORF">SCF082_LOCUS30413</name>
</gene>
<feature type="domain" description="SRCR" evidence="5">
    <location>
        <begin position="454"/>
        <end position="548"/>
    </location>
</feature>
<name>A0ABP0MY58_9DINO</name>